<keyword evidence="11" id="KW-0812">Transmembrane</keyword>
<evidence type="ECO:0000259" key="12">
    <source>
        <dbReference type="PROSITE" id="PS50015"/>
    </source>
</evidence>
<keyword evidence="7" id="KW-0325">Glycoprotein</keyword>
<evidence type="ECO:0000256" key="1">
    <source>
        <dbReference type="ARBA" id="ARBA00004123"/>
    </source>
</evidence>
<reference evidence="13" key="2">
    <citation type="submission" date="2015-02" db="UniProtKB">
        <authorList>
            <consortium name="EnsemblMetazoa"/>
        </authorList>
    </citation>
    <scope>IDENTIFICATION</scope>
</reference>
<evidence type="ECO:0000256" key="7">
    <source>
        <dbReference type="ARBA" id="ARBA00023180"/>
    </source>
</evidence>
<evidence type="ECO:0000256" key="9">
    <source>
        <dbReference type="ARBA" id="ARBA00043975"/>
    </source>
</evidence>
<feature type="domain" description="Saposin B-type" evidence="12">
    <location>
        <begin position="827"/>
        <end position="906"/>
    </location>
</feature>
<evidence type="ECO:0000256" key="4">
    <source>
        <dbReference type="ARBA" id="ARBA00022729"/>
    </source>
</evidence>
<dbReference type="Pfam" id="PF05184">
    <property type="entry name" value="SapB_1"/>
    <property type="match status" value="1"/>
</dbReference>
<evidence type="ECO:0000256" key="2">
    <source>
        <dbReference type="ARBA" id="ARBA00004613"/>
    </source>
</evidence>
<dbReference type="InterPro" id="IPR003593">
    <property type="entry name" value="AAA+_ATPase"/>
</dbReference>
<evidence type="ECO:0000256" key="11">
    <source>
        <dbReference type="SAM" id="Phobius"/>
    </source>
</evidence>
<name>T1INU3_STRMM</name>
<comment type="similarity">
    <text evidence="9">Belongs to the activator 1 small subunits family. CTF18 subfamily.</text>
</comment>
<evidence type="ECO:0000256" key="3">
    <source>
        <dbReference type="ARBA" id="ARBA00022525"/>
    </source>
</evidence>
<dbReference type="Pfam" id="PF03489">
    <property type="entry name" value="SapB_2"/>
    <property type="match status" value="1"/>
</dbReference>
<feature type="transmembrane region" description="Helical" evidence="11">
    <location>
        <begin position="764"/>
        <end position="789"/>
    </location>
</feature>
<keyword evidence="11" id="KW-1133">Transmembrane helix</keyword>
<dbReference type="InterPro" id="IPR007856">
    <property type="entry name" value="SapB_1"/>
</dbReference>
<feature type="region of interest" description="Disordered" evidence="10">
    <location>
        <begin position="196"/>
        <end position="217"/>
    </location>
</feature>
<dbReference type="PROSITE" id="PS50015">
    <property type="entry name" value="SAP_B"/>
    <property type="match status" value="1"/>
</dbReference>
<dbReference type="PANTHER" id="PTHR46765">
    <property type="entry name" value="P-LOOP CONTAINING NUCLEOSIDE TRIPHOSPHATE HYDROLASES SUPERFAMILY PROTEIN"/>
    <property type="match status" value="1"/>
</dbReference>
<feature type="region of interest" description="Disordered" evidence="10">
    <location>
        <begin position="22"/>
        <end position="47"/>
    </location>
</feature>
<keyword evidence="14" id="KW-1185">Reference proteome</keyword>
<dbReference type="Gene3D" id="1.10.225.10">
    <property type="entry name" value="Saposin-like"/>
    <property type="match status" value="1"/>
</dbReference>
<dbReference type="EnsemblMetazoa" id="SMAR002679-RA">
    <property type="protein sequence ID" value="SMAR002679-PA"/>
    <property type="gene ID" value="SMAR002679"/>
</dbReference>
<dbReference type="HOGENOM" id="CLU_004894_4_0_1"/>
<dbReference type="InterPro" id="IPR053016">
    <property type="entry name" value="CTF18-RFC_complex"/>
</dbReference>
<dbReference type="InterPro" id="IPR011001">
    <property type="entry name" value="Saposin-like"/>
</dbReference>
<dbReference type="OMA" id="RWLKGWE"/>
<dbReference type="SMART" id="SM00382">
    <property type="entry name" value="AAA"/>
    <property type="match status" value="1"/>
</dbReference>
<dbReference type="SUPFAM" id="SSF47862">
    <property type="entry name" value="Saposin"/>
    <property type="match status" value="1"/>
</dbReference>
<dbReference type="InterPro" id="IPR003959">
    <property type="entry name" value="ATPase_AAA_core"/>
</dbReference>
<evidence type="ECO:0000256" key="8">
    <source>
        <dbReference type="ARBA" id="ARBA00023242"/>
    </source>
</evidence>
<dbReference type="InterPro" id="IPR008139">
    <property type="entry name" value="SaposinB_dom"/>
</dbReference>
<evidence type="ECO:0000256" key="10">
    <source>
        <dbReference type="SAM" id="MobiDB-lite"/>
    </source>
</evidence>
<dbReference type="AlphaFoldDB" id="T1INU3"/>
<keyword evidence="11" id="KW-0472">Membrane</keyword>
<dbReference type="Proteomes" id="UP000014500">
    <property type="component" value="Unassembled WGS sequence"/>
</dbReference>
<evidence type="ECO:0000256" key="6">
    <source>
        <dbReference type="ARBA" id="ARBA00023157"/>
    </source>
</evidence>
<dbReference type="GO" id="GO:0005576">
    <property type="term" value="C:extracellular region"/>
    <property type="evidence" value="ECO:0007669"/>
    <property type="project" value="UniProtKB-SubCell"/>
</dbReference>
<evidence type="ECO:0000313" key="14">
    <source>
        <dbReference type="Proteomes" id="UP000014500"/>
    </source>
</evidence>
<dbReference type="eggNOG" id="KOG1969">
    <property type="taxonomic scope" value="Eukaryota"/>
</dbReference>
<dbReference type="Pfam" id="PF00004">
    <property type="entry name" value="AAA"/>
    <property type="match status" value="1"/>
</dbReference>
<proteinExistence type="inferred from homology"/>
<dbReference type="eggNOG" id="KOG1340">
    <property type="taxonomic scope" value="Eukaryota"/>
</dbReference>
<organism evidence="13 14">
    <name type="scientific">Strigamia maritima</name>
    <name type="common">European centipede</name>
    <name type="synonym">Geophilus maritimus</name>
    <dbReference type="NCBI Taxonomy" id="126957"/>
    <lineage>
        <taxon>Eukaryota</taxon>
        <taxon>Metazoa</taxon>
        <taxon>Ecdysozoa</taxon>
        <taxon>Arthropoda</taxon>
        <taxon>Myriapoda</taxon>
        <taxon>Chilopoda</taxon>
        <taxon>Pleurostigmophora</taxon>
        <taxon>Geophilomorpha</taxon>
        <taxon>Linotaeniidae</taxon>
        <taxon>Strigamia</taxon>
    </lineage>
</organism>
<dbReference type="SUPFAM" id="SSF52540">
    <property type="entry name" value="P-loop containing nucleoside triphosphate hydrolases"/>
    <property type="match status" value="1"/>
</dbReference>
<keyword evidence="5" id="KW-0677">Repeat</keyword>
<evidence type="ECO:0000256" key="5">
    <source>
        <dbReference type="ARBA" id="ARBA00022737"/>
    </source>
</evidence>
<dbReference type="GO" id="GO:0005737">
    <property type="term" value="C:cytoplasm"/>
    <property type="evidence" value="ECO:0007669"/>
    <property type="project" value="UniProtKB-ARBA"/>
</dbReference>
<dbReference type="InterPro" id="IPR027417">
    <property type="entry name" value="P-loop_NTPase"/>
</dbReference>
<keyword evidence="8" id="KW-0539">Nucleus</keyword>
<protein>
    <recommendedName>
        <fullName evidence="12">Saposin B-type domain-containing protein</fullName>
    </recommendedName>
</protein>
<comment type="subcellular location">
    <subcellularLocation>
        <location evidence="1">Nucleus</location>
    </subcellularLocation>
    <subcellularLocation>
        <location evidence="2">Secreted</location>
    </subcellularLocation>
</comment>
<accession>T1INU3</accession>
<evidence type="ECO:0000313" key="13">
    <source>
        <dbReference type="EnsemblMetazoa" id="SMAR002679-PA"/>
    </source>
</evidence>
<dbReference type="EMBL" id="JH431210">
    <property type="status" value="NOT_ANNOTATED_CDS"/>
    <property type="molecule type" value="Genomic_DNA"/>
</dbReference>
<dbReference type="PANTHER" id="PTHR46765:SF1">
    <property type="entry name" value="P-LOOP CONTAINING NUCLEOSIDE TRIPHOSPHATE HYDROLASES SUPERFAMILY PROTEIN"/>
    <property type="match status" value="1"/>
</dbReference>
<dbReference type="Gene3D" id="3.40.50.300">
    <property type="entry name" value="P-loop containing nucleotide triphosphate hydrolases"/>
    <property type="match status" value="1"/>
</dbReference>
<dbReference type="GO" id="GO:0006629">
    <property type="term" value="P:lipid metabolic process"/>
    <property type="evidence" value="ECO:0007669"/>
    <property type="project" value="InterPro"/>
</dbReference>
<dbReference type="GO" id="GO:0005634">
    <property type="term" value="C:nucleus"/>
    <property type="evidence" value="ECO:0007669"/>
    <property type="project" value="UniProtKB-SubCell"/>
</dbReference>
<dbReference type="STRING" id="126957.T1INU3"/>
<dbReference type="FunFam" id="1.10.225.10:FF:000002">
    <property type="entry name" value="prosaposin isoform X2"/>
    <property type="match status" value="1"/>
</dbReference>
<feature type="compositionally biased region" description="Basic and acidic residues" evidence="10">
    <location>
        <begin position="31"/>
        <end position="47"/>
    </location>
</feature>
<dbReference type="InterPro" id="IPR008138">
    <property type="entry name" value="SapB_2"/>
</dbReference>
<dbReference type="SMART" id="SM00741">
    <property type="entry name" value="SapB"/>
    <property type="match status" value="1"/>
</dbReference>
<reference evidence="14" key="1">
    <citation type="submission" date="2011-05" db="EMBL/GenBank/DDBJ databases">
        <authorList>
            <person name="Richards S.R."/>
            <person name="Qu J."/>
            <person name="Jiang H."/>
            <person name="Jhangiani S.N."/>
            <person name="Agravi P."/>
            <person name="Goodspeed R."/>
            <person name="Gross S."/>
            <person name="Mandapat C."/>
            <person name="Jackson L."/>
            <person name="Mathew T."/>
            <person name="Pu L."/>
            <person name="Thornton R."/>
            <person name="Saada N."/>
            <person name="Wilczek-Boney K.B."/>
            <person name="Lee S."/>
            <person name="Kovar C."/>
            <person name="Wu Y."/>
            <person name="Scherer S.E."/>
            <person name="Worley K.C."/>
            <person name="Muzny D.M."/>
            <person name="Gibbs R."/>
        </authorList>
    </citation>
    <scope>NUCLEOTIDE SEQUENCE</scope>
    <source>
        <strain evidence="14">Brora</strain>
    </source>
</reference>
<keyword evidence="3" id="KW-0964">Secreted</keyword>
<keyword evidence="6" id="KW-1015">Disulfide bond</keyword>
<keyword evidence="4" id="KW-0732">Signal</keyword>
<dbReference type="GO" id="GO:0005524">
    <property type="term" value="F:ATP binding"/>
    <property type="evidence" value="ECO:0007669"/>
    <property type="project" value="InterPro"/>
</dbReference>
<sequence length="906" mass="103474">MDENDDDFEETYVEELRLLRELEAQSPSSRPNERAAKRPRIHQEAEEEKRGMFLAQCVKKAKMDVVARRKKVWKRIPPGNFVAVTCPETKRRVYLNVRSENLFSKPQFEVRVAIEQLGSTPFEILRQESEELRRRSRTRERAAAAAANDEKMATDLWVDQFRPKNYIDLLSDDGINRNLLRWLKLWDKVVFDRERKPKQQQQQQQQQRQQRQAASKRKFANQVVEELDHLGYPAQRVALLCGPPGLGKTTLAHVIASHAGYNVVELNASDDRSPEQFRRQIESSTQMMSTKMLDPRPNCLVMDEIDGAPVASINLLIAMTTAKEKKKGGKKASNGLRRPVICICNNQYVPALRQLRQSALVLTFPTIASSRLAFRLQDILNLQKYALDLSTLLALCKKTENDVRSCLGTLQFVFGRSKSKLVTLSSILSSAVGVKDEQKSLFTFFHRMVRDARANGDYDKIYQGVFHNYLTAKNQRLNGFCQVTRWFEFIDSIQTRTYESQSFVLQSYLPLACAYFRTQLSSNSPANIEYPSAQAEARSKTLACQNVLETLNQDRPARVRSMCGRGPLLLDVLPYLSIILRPPLRPLNTRLLSAHERDELKSLVALMVELNLNLVQKRSVEGQYSVEMEPNIDELVRFPFNWQHKHRDLSYAAKQLVAREIELEKVRRGERKMEEMIKPVVVAEKKLLFEERTNLVSVDFFGRSVAAGVCPSPSNIREGDPSSLFRHSDIWFRFKEGYSNAVRRSVRISDLLVIFLLRLLSINFLVNLMLLVVLVVVFVASLQLFVVAARSSIVDPKERGNGAECWSRDSQTAKECIQNVRSKARRSQVMCTFCEFVLLKIDEELAENKSEDKIKRVVLNVCLSLPQAMSNQCKTFIAMYGEAIVGVIAYEVDPSVVCNALGICTD</sequence>
<dbReference type="CDD" id="cd00009">
    <property type="entry name" value="AAA"/>
    <property type="match status" value="1"/>
</dbReference>
<feature type="compositionally biased region" description="Low complexity" evidence="10">
    <location>
        <begin position="199"/>
        <end position="212"/>
    </location>
</feature>
<dbReference type="PhylomeDB" id="T1INU3"/>
<dbReference type="GO" id="GO:0016887">
    <property type="term" value="F:ATP hydrolysis activity"/>
    <property type="evidence" value="ECO:0007669"/>
    <property type="project" value="InterPro"/>
</dbReference>